<gene>
    <name evidence="3" type="ORF">BE08_02670</name>
</gene>
<feature type="domain" description="GST C-terminal" evidence="2">
    <location>
        <begin position="84"/>
        <end position="207"/>
    </location>
</feature>
<protein>
    <recommendedName>
        <fullName evidence="5">Glutathione S-transferase</fullName>
    </recommendedName>
</protein>
<sequence length="222" mass="25554">MKLIYFAARGRVEVARLMLELCGVPYEDEFVSLESWVRPESKERFLKCTPFGQLPVLEDGELTLCQSQAINRHLARKLGLYGDTLQETARIDEVAETAYEVLMDVGTLFWNPRFHEIRADHRAATVKKLDRLEDYFVRTRADAEHWIAPGRTTLADVAMAYTVETIMPVHTGLVKEFPELHRATTAFFAADRVREYVRSARRPRTWTVPIATFGGRPEETHQ</sequence>
<dbReference type="Proteomes" id="UP000075420">
    <property type="component" value="Unassembled WGS sequence"/>
</dbReference>
<dbReference type="SUPFAM" id="SSF47616">
    <property type="entry name" value="GST C-terminal domain-like"/>
    <property type="match status" value="1"/>
</dbReference>
<dbReference type="InterPro" id="IPR040079">
    <property type="entry name" value="Glutathione_S-Trfase"/>
</dbReference>
<name>A0A150P5C6_SORCE</name>
<dbReference type="SFLD" id="SFLDS00019">
    <property type="entry name" value="Glutathione_Transferase_(cytos"/>
    <property type="match status" value="1"/>
</dbReference>
<dbReference type="InterPro" id="IPR010987">
    <property type="entry name" value="Glutathione-S-Trfase_C-like"/>
</dbReference>
<dbReference type="EMBL" id="JELY01003050">
    <property type="protein sequence ID" value="KYF50892.1"/>
    <property type="molecule type" value="Genomic_DNA"/>
</dbReference>
<dbReference type="Pfam" id="PF02798">
    <property type="entry name" value="GST_N"/>
    <property type="match status" value="1"/>
</dbReference>
<dbReference type="InterPro" id="IPR050213">
    <property type="entry name" value="GST_superfamily"/>
</dbReference>
<dbReference type="GO" id="GO:0006749">
    <property type="term" value="P:glutathione metabolic process"/>
    <property type="evidence" value="ECO:0007669"/>
    <property type="project" value="TreeGrafter"/>
</dbReference>
<dbReference type="InterPro" id="IPR004045">
    <property type="entry name" value="Glutathione_S-Trfase_N"/>
</dbReference>
<evidence type="ECO:0000313" key="4">
    <source>
        <dbReference type="Proteomes" id="UP000075420"/>
    </source>
</evidence>
<dbReference type="AlphaFoldDB" id="A0A150P5C6"/>
<dbReference type="PROSITE" id="PS50404">
    <property type="entry name" value="GST_NTER"/>
    <property type="match status" value="1"/>
</dbReference>
<feature type="non-terminal residue" evidence="3">
    <location>
        <position position="222"/>
    </location>
</feature>
<dbReference type="InterPro" id="IPR036249">
    <property type="entry name" value="Thioredoxin-like_sf"/>
</dbReference>
<dbReference type="GO" id="GO:0004364">
    <property type="term" value="F:glutathione transferase activity"/>
    <property type="evidence" value="ECO:0007669"/>
    <property type="project" value="TreeGrafter"/>
</dbReference>
<reference evidence="3 4" key="1">
    <citation type="submission" date="2014-02" db="EMBL/GenBank/DDBJ databases">
        <title>The small core and large imbalanced accessory genome model reveals a collaborative survival strategy of Sorangium cellulosum strains in nature.</title>
        <authorList>
            <person name="Han K."/>
            <person name="Peng R."/>
            <person name="Blom J."/>
            <person name="Li Y.-Z."/>
        </authorList>
    </citation>
    <scope>NUCLEOTIDE SEQUENCE [LARGE SCALE GENOMIC DNA]</scope>
    <source>
        <strain evidence="3 4">So0157-25</strain>
    </source>
</reference>
<evidence type="ECO:0008006" key="5">
    <source>
        <dbReference type="Google" id="ProtNLM"/>
    </source>
</evidence>
<comment type="caution">
    <text evidence="3">The sequence shown here is derived from an EMBL/GenBank/DDBJ whole genome shotgun (WGS) entry which is preliminary data.</text>
</comment>
<dbReference type="CDD" id="cd03039">
    <property type="entry name" value="GST_N_Sigma_like"/>
    <property type="match status" value="1"/>
</dbReference>
<dbReference type="PROSITE" id="PS50405">
    <property type="entry name" value="GST_CTER"/>
    <property type="match status" value="1"/>
</dbReference>
<organism evidence="3 4">
    <name type="scientific">Sorangium cellulosum</name>
    <name type="common">Polyangium cellulosum</name>
    <dbReference type="NCBI Taxonomy" id="56"/>
    <lineage>
        <taxon>Bacteria</taxon>
        <taxon>Pseudomonadati</taxon>
        <taxon>Myxococcota</taxon>
        <taxon>Polyangia</taxon>
        <taxon>Polyangiales</taxon>
        <taxon>Polyangiaceae</taxon>
        <taxon>Sorangium</taxon>
    </lineage>
</organism>
<accession>A0A150P5C6</accession>
<dbReference type="InterPro" id="IPR036282">
    <property type="entry name" value="Glutathione-S-Trfase_C_sf"/>
</dbReference>
<dbReference type="Gene3D" id="1.20.1050.130">
    <property type="match status" value="1"/>
</dbReference>
<proteinExistence type="predicted"/>
<dbReference type="PANTHER" id="PTHR11571">
    <property type="entry name" value="GLUTATHIONE S-TRANSFERASE"/>
    <property type="match status" value="1"/>
</dbReference>
<evidence type="ECO:0000313" key="3">
    <source>
        <dbReference type="EMBL" id="KYF50892.1"/>
    </source>
</evidence>
<feature type="domain" description="GST N-terminal" evidence="1">
    <location>
        <begin position="1"/>
        <end position="82"/>
    </location>
</feature>
<evidence type="ECO:0000259" key="2">
    <source>
        <dbReference type="PROSITE" id="PS50405"/>
    </source>
</evidence>
<dbReference type="SUPFAM" id="SSF52833">
    <property type="entry name" value="Thioredoxin-like"/>
    <property type="match status" value="1"/>
</dbReference>
<evidence type="ECO:0000259" key="1">
    <source>
        <dbReference type="PROSITE" id="PS50404"/>
    </source>
</evidence>